<accession>A0ABU6JK08</accession>
<feature type="domain" description="Flagellin N-terminal" evidence="4">
    <location>
        <begin position="5"/>
        <end position="143"/>
    </location>
</feature>
<dbReference type="InterPro" id="IPR046358">
    <property type="entry name" value="Flagellin_C"/>
</dbReference>
<dbReference type="PRINTS" id="PR00207">
    <property type="entry name" value="FLAGELLIN"/>
</dbReference>
<comment type="function">
    <text evidence="3">Flagellin is the subunit protein which polymerizes to form the filaments of bacterial flagella.</text>
</comment>
<evidence type="ECO:0000313" key="6">
    <source>
        <dbReference type="EMBL" id="MEC4723831.1"/>
    </source>
</evidence>
<sequence length="678" mass="65960">MSSVINTNIASLNAQRNLSSSSSGLTTALQRLSSGMRINSAKDDAAGLAISQRMASQIGGLNQAARNANDAISLAQTAEGALSGIGDNLQRLRTLAVQAANSTNSDSDRATIQTEVSSLVAEIGRVANTTEFNGIKLLDGSFTSQAFQVGANANQTISVSVGGASTDKLGATQASSLTASNNGNALVAGDMTINGVAIGGSTSSSDNASSTGNSGSAIAKAAAINAVSAQTGVTAKADVNELGGASMTASTATGTLTVNGVATASITTTNDGATSRAAVIAAINAISGQTGVVATDGGTSAAGIKLSAADGRNITVSATGLTSAQTGVDNLGSTTYGKYTLTSSKEITVTGNATNLKNAGVNAGTYSAQTAYASSTAGTATAFVAGDFKINGIAIGASVSSDDTSSSSLGVAGASAISKAAAINKLTSQTGVAATVNTTTLAGAGMTASTATGTLTINGIATASISTNADGAASRAAVITAINAISGQTGVKAIDGGTSAAGISLVAADGRNITVSATGLTSAQTGIDNLGGTTYGTFTLSSAKTFTVEAGTTGTASTTTGMVKHGTYGSGRSGQALSTIDVSTASGANNAITAIDNAISSVNRSRAELGAIQNRFTSTISTLQSTSENLSAAKSRIVDTDFAAETANMTRGQILQQAGTAMLAQANGLPNGVLALLR</sequence>
<dbReference type="Gene3D" id="6.10.280.190">
    <property type="match status" value="1"/>
</dbReference>
<dbReference type="InterPro" id="IPR001029">
    <property type="entry name" value="Flagellin_N"/>
</dbReference>
<feature type="domain" description="Flagellin C-terminal" evidence="5">
    <location>
        <begin position="592"/>
        <end position="677"/>
    </location>
</feature>
<dbReference type="PANTHER" id="PTHR42792">
    <property type="entry name" value="FLAGELLIN"/>
    <property type="match status" value="1"/>
</dbReference>
<dbReference type="SUPFAM" id="SSF64518">
    <property type="entry name" value="Phase 1 flagellin"/>
    <property type="match status" value="2"/>
</dbReference>
<dbReference type="Pfam" id="PF00700">
    <property type="entry name" value="Flagellin_C"/>
    <property type="match status" value="1"/>
</dbReference>
<name>A0ABU6JK08_9BURK</name>
<dbReference type="InterPro" id="IPR042187">
    <property type="entry name" value="Flagellin_C_sub2"/>
</dbReference>
<comment type="caution">
    <text evidence="6">The sequence shown here is derived from an EMBL/GenBank/DDBJ whole genome shotgun (WGS) entry which is preliminary data.</text>
</comment>
<dbReference type="PANTHER" id="PTHR42792:SF2">
    <property type="entry name" value="FLAGELLIN"/>
    <property type="match status" value="1"/>
</dbReference>
<dbReference type="RefSeq" id="WP_326510432.1">
    <property type="nucleotide sequence ID" value="NZ_JAWIIV010000084.1"/>
</dbReference>
<dbReference type="Pfam" id="PF00669">
    <property type="entry name" value="Flagellin_N"/>
    <property type="match status" value="1"/>
</dbReference>
<comment type="subcellular location">
    <subcellularLocation>
        <location evidence="3">Secreted</location>
    </subcellularLocation>
    <subcellularLocation>
        <location evidence="3">Bacterial flagellum</location>
    </subcellularLocation>
</comment>
<keyword evidence="7" id="KW-1185">Reference proteome</keyword>
<evidence type="ECO:0000313" key="7">
    <source>
        <dbReference type="Proteomes" id="UP001352263"/>
    </source>
</evidence>
<comment type="similarity">
    <text evidence="1 3">Belongs to the bacterial flagellin family.</text>
</comment>
<evidence type="ECO:0000256" key="1">
    <source>
        <dbReference type="ARBA" id="ARBA00005709"/>
    </source>
</evidence>
<evidence type="ECO:0000256" key="2">
    <source>
        <dbReference type="ARBA" id="ARBA00023143"/>
    </source>
</evidence>
<keyword evidence="6" id="KW-0966">Cell projection</keyword>
<evidence type="ECO:0000259" key="4">
    <source>
        <dbReference type="Pfam" id="PF00669"/>
    </source>
</evidence>
<keyword evidence="6" id="KW-0969">Cilium</keyword>
<protein>
    <recommendedName>
        <fullName evidence="3">Flagellin</fullName>
    </recommendedName>
</protein>
<keyword evidence="3" id="KW-0964">Secreted</keyword>
<dbReference type="Gene3D" id="1.20.1330.10">
    <property type="entry name" value="f41 fragment of flagellin, N-terminal domain"/>
    <property type="match status" value="2"/>
</dbReference>
<dbReference type="Gene3D" id="6.10.10.10">
    <property type="entry name" value="Flagellar export chaperone, C-terminal domain"/>
    <property type="match status" value="1"/>
</dbReference>
<evidence type="ECO:0000256" key="3">
    <source>
        <dbReference type="RuleBase" id="RU362073"/>
    </source>
</evidence>
<keyword evidence="2 3" id="KW-0975">Bacterial flagellum</keyword>
<proteinExistence type="inferred from homology"/>
<dbReference type="Proteomes" id="UP001352263">
    <property type="component" value="Unassembled WGS sequence"/>
</dbReference>
<dbReference type="EMBL" id="JAWIIV010000084">
    <property type="protein sequence ID" value="MEC4723831.1"/>
    <property type="molecule type" value="Genomic_DNA"/>
</dbReference>
<organism evidence="6 7">
    <name type="scientific">Noviherbaspirillum album</name>
    <dbReference type="NCBI Taxonomy" id="3080276"/>
    <lineage>
        <taxon>Bacteria</taxon>
        <taxon>Pseudomonadati</taxon>
        <taxon>Pseudomonadota</taxon>
        <taxon>Betaproteobacteria</taxon>
        <taxon>Burkholderiales</taxon>
        <taxon>Oxalobacteraceae</taxon>
        <taxon>Noviherbaspirillum</taxon>
    </lineage>
</organism>
<reference evidence="6 7" key="1">
    <citation type="submission" date="2023-10" db="EMBL/GenBank/DDBJ databases">
        <title>Noviherbaspirillum sp. CPCC 100848 genome assembly.</title>
        <authorList>
            <person name="Li X.Y."/>
            <person name="Fang X.M."/>
        </authorList>
    </citation>
    <scope>NUCLEOTIDE SEQUENCE [LARGE SCALE GENOMIC DNA]</scope>
    <source>
        <strain evidence="6 7">CPCC 100848</strain>
    </source>
</reference>
<gene>
    <name evidence="6" type="ORF">RY831_32460</name>
</gene>
<keyword evidence="6" id="KW-0282">Flagellum</keyword>
<dbReference type="InterPro" id="IPR001492">
    <property type="entry name" value="Flagellin"/>
</dbReference>
<dbReference type="Gene3D" id="3.30.70.2120">
    <property type="match status" value="2"/>
</dbReference>
<evidence type="ECO:0000259" key="5">
    <source>
        <dbReference type="Pfam" id="PF00700"/>
    </source>
</evidence>